<evidence type="ECO:0000313" key="15">
    <source>
        <dbReference type="Proteomes" id="UP000825935"/>
    </source>
</evidence>
<evidence type="ECO:0000256" key="11">
    <source>
        <dbReference type="PIRSR" id="PIRSR602401-1"/>
    </source>
</evidence>
<dbReference type="PANTHER" id="PTHR24282">
    <property type="entry name" value="CYTOCHROME P450 FAMILY MEMBER"/>
    <property type="match status" value="1"/>
</dbReference>
<keyword evidence="6 13" id="KW-1133">Transmembrane helix</keyword>
<keyword evidence="7 12" id="KW-0560">Oxidoreductase</keyword>
<dbReference type="EMBL" id="CM035436">
    <property type="protein sequence ID" value="KAH7289364.1"/>
    <property type="molecule type" value="Genomic_DNA"/>
</dbReference>
<dbReference type="PRINTS" id="PR00463">
    <property type="entry name" value="EP450I"/>
</dbReference>
<dbReference type="InterPro" id="IPR017972">
    <property type="entry name" value="Cyt_P450_CS"/>
</dbReference>
<sequence length="521" mass="59508">MVEWWVAATKWSLSLLLSSIVYRAIILYLWRPLRVQKLFRDQGISGPPYSPIFGNLKELAKLSKAAFASPLPHITHDIVPRVLSYYHSWSSLYGEQFVFWMGSKPRFIISDPELCKEILSNKLGFYKRPAPSIHLHDLFADGLVTLEGEKWEQHRRMVNPAFYMEKLKAMVPTIVKLTSIMLQGWKMKAENLYGCKEINVSEEFKTLTADVIAHTGFGSSYAEGKEVFILQQQQQLLFIKLAKSLYIPGTRFLPTAVNRYRWELKQKIIAILQRIIDKRWTLEDGYGSDLLGLMLSALEERPAEEAQKSSKMTMQEIIDECKTFFLAGHETTLGLLTWAIMLLAIHPEWQERAREEVLFYFGSSHPDADLLHNLKVVTQVGMVLHETLRLYPPAVSIFREARQDVKLGTILVPEKTVFSLPILLLHTSPKLWGADALEFNPSRFEHGLSKACSHPLGFMPFGSGPHICVGQNFALIEAKIVISMILQNFRIQISPAYVHAPRQLLTLQPEYGMQILVDPVM</sequence>
<evidence type="ECO:0000256" key="7">
    <source>
        <dbReference type="ARBA" id="ARBA00023002"/>
    </source>
</evidence>
<dbReference type="InterPro" id="IPR050665">
    <property type="entry name" value="Cytochrome_P450_Monooxygen"/>
</dbReference>
<dbReference type="InterPro" id="IPR002401">
    <property type="entry name" value="Cyt_P450_E_grp-I"/>
</dbReference>
<feature type="binding site" description="axial binding residue" evidence="11">
    <location>
        <position position="468"/>
    </location>
    <ligand>
        <name>heme</name>
        <dbReference type="ChEBI" id="CHEBI:30413"/>
    </ligand>
    <ligandPart>
        <name>Fe</name>
        <dbReference type="ChEBI" id="CHEBI:18248"/>
    </ligandPart>
</feature>
<dbReference type="PROSITE" id="PS00086">
    <property type="entry name" value="CYTOCHROME_P450"/>
    <property type="match status" value="1"/>
</dbReference>
<dbReference type="Gene3D" id="1.10.630.10">
    <property type="entry name" value="Cytochrome P450"/>
    <property type="match status" value="1"/>
</dbReference>
<comment type="subcellular location">
    <subcellularLocation>
        <location evidence="1">Membrane</location>
    </subcellularLocation>
</comment>
<dbReference type="GO" id="GO:0005506">
    <property type="term" value="F:iron ion binding"/>
    <property type="evidence" value="ECO:0007669"/>
    <property type="project" value="InterPro"/>
</dbReference>
<evidence type="ECO:0008006" key="16">
    <source>
        <dbReference type="Google" id="ProtNLM"/>
    </source>
</evidence>
<comment type="similarity">
    <text evidence="2 12">Belongs to the cytochrome P450 family.</text>
</comment>
<dbReference type="InterPro" id="IPR036396">
    <property type="entry name" value="Cyt_P450_sf"/>
</dbReference>
<feature type="transmembrane region" description="Helical" evidence="13">
    <location>
        <begin position="12"/>
        <end position="30"/>
    </location>
</feature>
<protein>
    <recommendedName>
        <fullName evidence="16">Cytochrome P450</fullName>
    </recommendedName>
</protein>
<keyword evidence="4 13" id="KW-0812">Transmembrane</keyword>
<dbReference type="PANTHER" id="PTHR24282:SF211">
    <property type="entry name" value="CYTOCHROME P450-RELATED"/>
    <property type="match status" value="1"/>
</dbReference>
<dbReference type="InterPro" id="IPR001128">
    <property type="entry name" value="Cyt_P450"/>
</dbReference>
<keyword evidence="5 11" id="KW-0479">Metal-binding</keyword>
<dbReference type="SUPFAM" id="SSF48264">
    <property type="entry name" value="Cytochrome P450"/>
    <property type="match status" value="1"/>
</dbReference>
<keyword evidence="10 13" id="KW-0472">Membrane</keyword>
<evidence type="ECO:0000256" key="1">
    <source>
        <dbReference type="ARBA" id="ARBA00004370"/>
    </source>
</evidence>
<dbReference type="Proteomes" id="UP000825935">
    <property type="component" value="Chromosome 31"/>
</dbReference>
<dbReference type="GO" id="GO:0020037">
    <property type="term" value="F:heme binding"/>
    <property type="evidence" value="ECO:0007669"/>
    <property type="project" value="InterPro"/>
</dbReference>
<evidence type="ECO:0000256" key="13">
    <source>
        <dbReference type="SAM" id="Phobius"/>
    </source>
</evidence>
<keyword evidence="15" id="KW-1185">Reference proteome</keyword>
<evidence type="ECO:0000256" key="8">
    <source>
        <dbReference type="ARBA" id="ARBA00023004"/>
    </source>
</evidence>
<reference evidence="14" key="1">
    <citation type="submission" date="2021-08" db="EMBL/GenBank/DDBJ databases">
        <title>WGS assembly of Ceratopteris richardii.</title>
        <authorList>
            <person name="Marchant D.B."/>
            <person name="Chen G."/>
            <person name="Jenkins J."/>
            <person name="Shu S."/>
            <person name="Leebens-Mack J."/>
            <person name="Grimwood J."/>
            <person name="Schmutz J."/>
            <person name="Soltis P."/>
            <person name="Soltis D."/>
            <person name="Chen Z.-H."/>
        </authorList>
    </citation>
    <scope>NUCLEOTIDE SEQUENCE</scope>
    <source>
        <strain evidence="14">Whitten #5841</strain>
        <tissue evidence="14">Leaf</tissue>
    </source>
</reference>
<keyword evidence="8 11" id="KW-0408">Iron</keyword>
<evidence type="ECO:0000256" key="10">
    <source>
        <dbReference type="ARBA" id="ARBA00023136"/>
    </source>
</evidence>
<dbReference type="OMA" id="MQAFHTS"/>
<keyword evidence="9 12" id="KW-0503">Monooxygenase</keyword>
<dbReference type="Pfam" id="PF00067">
    <property type="entry name" value="p450"/>
    <property type="match status" value="1"/>
</dbReference>
<comment type="cofactor">
    <cofactor evidence="11">
        <name>heme</name>
        <dbReference type="ChEBI" id="CHEBI:30413"/>
    </cofactor>
</comment>
<dbReference type="AlphaFoldDB" id="A0A8T2R0K3"/>
<dbReference type="PRINTS" id="PR00385">
    <property type="entry name" value="P450"/>
</dbReference>
<evidence type="ECO:0000256" key="6">
    <source>
        <dbReference type="ARBA" id="ARBA00022989"/>
    </source>
</evidence>
<proteinExistence type="inferred from homology"/>
<evidence type="ECO:0000256" key="2">
    <source>
        <dbReference type="ARBA" id="ARBA00010617"/>
    </source>
</evidence>
<organism evidence="14 15">
    <name type="scientific">Ceratopteris richardii</name>
    <name type="common">Triangle waterfern</name>
    <dbReference type="NCBI Taxonomy" id="49495"/>
    <lineage>
        <taxon>Eukaryota</taxon>
        <taxon>Viridiplantae</taxon>
        <taxon>Streptophyta</taxon>
        <taxon>Embryophyta</taxon>
        <taxon>Tracheophyta</taxon>
        <taxon>Polypodiopsida</taxon>
        <taxon>Polypodiidae</taxon>
        <taxon>Polypodiales</taxon>
        <taxon>Pteridineae</taxon>
        <taxon>Pteridaceae</taxon>
        <taxon>Parkerioideae</taxon>
        <taxon>Ceratopteris</taxon>
    </lineage>
</organism>
<dbReference type="GO" id="GO:0004497">
    <property type="term" value="F:monooxygenase activity"/>
    <property type="evidence" value="ECO:0007669"/>
    <property type="project" value="UniProtKB-KW"/>
</dbReference>
<evidence type="ECO:0000256" key="4">
    <source>
        <dbReference type="ARBA" id="ARBA00022692"/>
    </source>
</evidence>
<evidence type="ECO:0000313" key="14">
    <source>
        <dbReference type="EMBL" id="KAH7289364.1"/>
    </source>
</evidence>
<keyword evidence="3 11" id="KW-0349">Heme</keyword>
<gene>
    <name evidence="14" type="ORF">KP509_31G072200</name>
</gene>
<dbReference type="OrthoDB" id="1470350at2759"/>
<evidence type="ECO:0000256" key="12">
    <source>
        <dbReference type="RuleBase" id="RU000461"/>
    </source>
</evidence>
<accession>A0A8T2R0K3</accession>
<dbReference type="GO" id="GO:0016705">
    <property type="term" value="F:oxidoreductase activity, acting on paired donors, with incorporation or reduction of molecular oxygen"/>
    <property type="evidence" value="ECO:0007669"/>
    <property type="project" value="InterPro"/>
</dbReference>
<dbReference type="GO" id="GO:0016020">
    <property type="term" value="C:membrane"/>
    <property type="evidence" value="ECO:0007669"/>
    <property type="project" value="UniProtKB-SubCell"/>
</dbReference>
<name>A0A8T2R0K3_CERRI</name>
<comment type="caution">
    <text evidence="14">The sequence shown here is derived from an EMBL/GenBank/DDBJ whole genome shotgun (WGS) entry which is preliminary data.</text>
</comment>
<evidence type="ECO:0000256" key="5">
    <source>
        <dbReference type="ARBA" id="ARBA00022723"/>
    </source>
</evidence>
<evidence type="ECO:0000256" key="9">
    <source>
        <dbReference type="ARBA" id="ARBA00023033"/>
    </source>
</evidence>
<evidence type="ECO:0000256" key="3">
    <source>
        <dbReference type="ARBA" id="ARBA00022617"/>
    </source>
</evidence>